<gene>
    <name evidence="2" type="ORF">BG36_20905</name>
</gene>
<reference evidence="2 3" key="1">
    <citation type="submission" date="2014-02" db="EMBL/GenBank/DDBJ databases">
        <title>Aquamicrobium defluvii Genome sequencing.</title>
        <authorList>
            <person name="Wang X."/>
        </authorList>
    </citation>
    <scope>NUCLEOTIDE SEQUENCE [LARGE SCALE GENOMIC DNA]</scope>
    <source>
        <strain evidence="2 3">W13Z1</strain>
    </source>
</reference>
<feature type="region of interest" description="Disordered" evidence="1">
    <location>
        <begin position="35"/>
        <end position="55"/>
    </location>
</feature>
<protein>
    <submittedName>
        <fullName evidence="2">Uncharacterized protein</fullName>
    </submittedName>
</protein>
<proteinExistence type="predicted"/>
<evidence type="ECO:0000313" key="2">
    <source>
        <dbReference type="EMBL" id="EXL09717.1"/>
    </source>
</evidence>
<dbReference type="PATRIC" id="fig|69279.3.peg.1118"/>
<sequence>MVLDEPKPEPAPKREVLRDGDTSFGLVEATIAEKRRIRDREKKRRQRARQRNEAGRFVAKAPPLVPAIGEVFETAHGPAYQVDGSYIRGGGMAHTSITLPFVSILAT</sequence>
<name>A0A011TZZ2_9HYPH</name>
<dbReference type="Proteomes" id="UP000019849">
    <property type="component" value="Unassembled WGS sequence"/>
</dbReference>
<accession>A0A011TZZ2</accession>
<dbReference type="STRING" id="69279.BG36_20905"/>
<evidence type="ECO:0000256" key="1">
    <source>
        <dbReference type="SAM" id="MobiDB-lite"/>
    </source>
</evidence>
<organism evidence="2 3">
    <name type="scientific">Aquamicrobium defluvii</name>
    <dbReference type="NCBI Taxonomy" id="69279"/>
    <lineage>
        <taxon>Bacteria</taxon>
        <taxon>Pseudomonadati</taxon>
        <taxon>Pseudomonadota</taxon>
        <taxon>Alphaproteobacteria</taxon>
        <taxon>Hyphomicrobiales</taxon>
        <taxon>Phyllobacteriaceae</taxon>
        <taxon>Aquamicrobium</taxon>
    </lineage>
</organism>
<dbReference type="EMBL" id="JENY01000006">
    <property type="protein sequence ID" value="EXL09717.1"/>
    <property type="molecule type" value="Genomic_DNA"/>
</dbReference>
<comment type="caution">
    <text evidence="2">The sequence shown here is derived from an EMBL/GenBank/DDBJ whole genome shotgun (WGS) entry which is preliminary data.</text>
</comment>
<dbReference type="AlphaFoldDB" id="A0A011TZZ2"/>
<evidence type="ECO:0000313" key="3">
    <source>
        <dbReference type="Proteomes" id="UP000019849"/>
    </source>
</evidence>
<dbReference type="HOGENOM" id="CLU_2204586_0_0_5"/>